<dbReference type="InterPro" id="IPR021308">
    <property type="entry name" value="GfcB"/>
</dbReference>
<evidence type="ECO:0000313" key="2">
    <source>
        <dbReference type="EMBL" id="MDE4167603.1"/>
    </source>
</evidence>
<gene>
    <name evidence="2" type="ORF">PXK24_18050</name>
</gene>
<evidence type="ECO:0000313" key="3">
    <source>
        <dbReference type="Proteomes" id="UP001218364"/>
    </source>
</evidence>
<name>A0ABD4XDR9_9RHOB</name>
<dbReference type="SUPFAM" id="SSF159270">
    <property type="entry name" value="YmcC-like"/>
    <property type="match status" value="1"/>
</dbReference>
<reference evidence="2 3" key="1">
    <citation type="submission" date="2023-02" db="EMBL/GenBank/DDBJ databases">
        <title>Population genomics of bacteria associated with diatom.</title>
        <authorList>
            <person name="Xie J."/>
            <person name="Wang H."/>
        </authorList>
    </citation>
    <scope>NUCLEOTIDE SEQUENCE [LARGE SCALE GENOMIC DNA]</scope>
    <source>
        <strain evidence="2 3">PT47_8</strain>
    </source>
</reference>
<dbReference type="PROSITE" id="PS51257">
    <property type="entry name" value="PROKAR_LIPOPROTEIN"/>
    <property type="match status" value="1"/>
</dbReference>
<sequence>MTQLTRPLRVLAGILSAALVLAACSGGPQDAPLEVEIMQVVGQQVKQRLKRQPERPPVTRALLDSLDETYIEVTIEDDGQRAYLQPQLVKQDSTPGQVTVWLTEDAVTLAMRNGVLTATRGLRNDMLSSSALVRETGGAMGPAGTGARRYEFAALDNRSQAFTLACTVSDLGPETIEIIELTYQTRHLQERCESGPDGESGVVVNDYWIDSRSGHLWQSRQWAGPTTGYLRIRQLTL</sequence>
<dbReference type="AlphaFoldDB" id="A0ABD4XDR9"/>
<dbReference type="EMBL" id="JARCJK010000011">
    <property type="protein sequence ID" value="MDE4167603.1"/>
    <property type="molecule type" value="Genomic_DNA"/>
</dbReference>
<proteinExistence type="predicted"/>
<evidence type="ECO:0000256" key="1">
    <source>
        <dbReference type="SAM" id="SignalP"/>
    </source>
</evidence>
<dbReference type="Pfam" id="PF11102">
    <property type="entry name" value="YjbF"/>
    <property type="match status" value="1"/>
</dbReference>
<dbReference type="RefSeq" id="WP_274840042.1">
    <property type="nucleotide sequence ID" value="NZ_JARCJF010000011.1"/>
</dbReference>
<dbReference type="Gene3D" id="2.40.360.10">
    <property type="entry name" value="YmcC-like"/>
    <property type="match status" value="1"/>
</dbReference>
<dbReference type="Proteomes" id="UP001218364">
    <property type="component" value="Unassembled WGS sequence"/>
</dbReference>
<comment type="caution">
    <text evidence="2">The sequence shown here is derived from an EMBL/GenBank/DDBJ whole genome shotgun (WGS) entry which is preliminary data.</text>
</comment>
<feature type="signal peptide" evidence="1">
    <location>
        <begin position="1"/>
        <end position="22"/>
    </location>
</feature>
<protein>
    <submittedName>
        <fullName evidence="2">YjbF family lipoprotein</fullName>
    </submittedName>
</protein>
<keyword evidence="1" id="KW-0732">Signal</keyword>
<accession>A0ABD4XDR9</accession>
<feature type="chain" id="PRO_5044837389" evidence="1">
    <location>
        <begin position="23"/>
        <end position="237"/>
    </location>
</feature>
<organism evidence="2 3">
    <name type="scientific">Phaeobacter gallaeciensis</name>
    <dbReference type="NCBI Taxonomy" id="60890"/>
    <lineage>
        <taxon>Bacteria</taxon>
        <taxon>Pseudomonadati</taxon>
        <taxon>Pseudomonadota</taxon>
        <taxon>Alphaproteobacteria</taxon>
        <taxon>Rhodobacterales</taxon>
        <taxon>Roseobacteraceae</taxon>
        <taxon>Phaeobacter</taxon>
    </lineage>
</organism>
<dbReference type="InterPro" id="IPR023373">
    <property type="entry name" value="YmcC_sf"/>
</dbReference>
<keyword evidence="2" id="KW-0449">Lipoprotein</keyword>